<protein>
    <recommendedName>
        <fullName evidence="3">non-specific serine/threonine protein kinase</fullName>
        <ecNumber evidence="3">2.7.11.1</ecNumber>
    </recommendedName>
</protein>
<dbReference type="InParanoid" id="T1G6M1"/>
<dbReference type="EnsemblMetazoa" id="HelroT87132">
    <property type="protein sequence ID" value="HelroP87132"/>
    <property type="gene ID" value="HelroG87132"/>
</dbReference>
<comment type="catalytic activity">
    <reaction evidence="12">
        <text>L-seryl-[protein] + ATP = O-phospho-L-seryl-[protein] + ADP + H(+)</text>
        <dbReference type="Rhea" id="RHEA:17989"/>
        <dbReference type="Rhea" id="RHEA-COMP:9863"/>
        <dbReference type="Rhea" id="RHEA-COMP:11604"/>
        <dbReference type="ChEBI" id="CHEBI:15378"/>
        <dbReference type="ChEBI" id="CHEBI:29999"/>
        <dbReference type="ChEBI" id="CHEBI:30616"/>
        <dbReference type="ChEBI" id="CHEBI:83421"/>
        <dbReference type="ChEBI" id="CHEBI:456216"/>
        <dbReference type="EC" id="2.7.11.1"/>
    </reaction>
</comment>
<evidence type="ECO:0000313" key="15">
    <source>
        <dbReference type="EMBL" id="ESN95175.1"/>
    </source>
</evidence>
<dbReference type="SUPFAM" id="SSF56112">
    <property type="entry name" value="Protein kinase-like (PK-like)"/>
    <property type="match status" value="1"/>
</dbReference>
<dbReference type="GO" id="GO:0005524">
    <property type="term" value="F:ATP binding"/>
    <property type="evidence" value="ECO:0007669"/>
    <property type="project" value="UniProtKB-KW"/>
</dbReference>
<dbReference type="OrthoDB" id="10258631at2759"/>
<dbReference type="Gene3D" id="3.30.200.20">
    <property type="entry name" value="Phosphorylase Kinase, domain 1"/>
    <property type="match status" value="1"/>
</dbReference>
<feature type="compositionally biased region" description="Acidic residues" evidence="13">
    <location>
        <begin position="241"/>
        <end position="255"/>
    </location>
</feature>
<evidence type="ECO:0000313" key="17">
    <source>
        <dbReference type="Proteomes" id="UP000015101"/>
    </source>
</evidence>
<dbReference type="HOGENOM" id="CLU_018693_1_0_1"/>
<dbReference type="Gene3D" id="1.10.510.10">
    <property type="entry name" value="Transferase(Phosphotransferase) domain 1"/>
    <property type="match status" value="1"/>
</dbReference>
<comment type="similarity">
    <text evidence="2">Belongs to the protein kinase superfamily. RIO-type Ser/Thr kinase family.</text>
</comment>
<evidence type="ECO:0000256" key="4">
    <source>
        <dbReference type="ARBA" id="ARBA00022527"/>
    </source>
</evidence>
<evidence type="ECO:0000256" key="1">
    <source>
        <dbReference type="ARBA" id="ARBA00001946"/>
    </source>
</evidence>
<keyword evidence="10" id="KW-0460">Magnesium</keyword>
<reference evidence="17" key="1">
    <citation type="submission" date="2012-12" db="EMBL/GenBank/DDBJ databases">
        <authorList>
            <person name="Hellsten U."/>
            <person name="Grimwood J."/>
            <person name="Chapman J.A."/>
            <person name="Shapiro H."/>
            <person name="Aerts A."/>
            <person name="Otillar R.P."/>
            <person name="Terry A.Y."/>
            <person name="Boore J.L."/>
            <person name="Simakov O."/>
            <person name="Marletaz F."/>
            <person name="Cho S.-J."/>
            <person name="Edsinger-Gonzales E."/>
            <person name="Havlak P."/>
            <person name="Kuo D.-H."/>
            <person name="Larsson T."/>
            <person name="Lv J."/>
            <person name="Arendt D."/>
            <person name="Savage R."/>
            <person name="Osoegawa K."/>
            <person name="de Jong P."/>
            <person name="Lindberg D.R."/>
            <person name="Seaver E.C."/>
            <person name="Weisblat D.A."/>
            <person name="Putnam N.H."/>
            <person name="Grigoriev I.V."/>
            <person name="Rokhsar D.S."/>
        </authorList>
    </citation>
    <scope>NUCLEOTIDE SEQUENCE</scope>
</reference>
<feature type="compositionally biased region" description="Acidic residues" evidence="13">
    <location>
        <begin position="267"/>
        <end position="279"/>
    </location>
</feature>
<evidence type="ECO:0000256" key="5">
    <source>
        <dbReference type="ARBA" id="ARBA00022679"/>
    </source>
</evidence>
<dbReference type="GO" id="GO:0046872">
    <property type="term" value="F:metal ion binding"/>
    <property type="evidence" value="ECO:0007669"/>
    <property type="project" value="UniProtKB-KW"/>
</dbReference>
<dbReference type="KEGG" id="hro:HELRODRAFT_87132"/>
<dbReference type="AlphaFoldDB" id="T1G6M1"/>
<keyword evidence="8" id="KW-0418">Kinase</keyword>
<dbReference type="InterPro" id="IPR018934">
    <property type="entry name" value="RIO_dom"/>
</dbReference>
<evidence type="ECO:0000256" key="6">
    <source>
        <dbReference type="ARBA" id="ARBA00022723"/>
    </source>
</evidence>
<dbReference type="Pfam" id="PF01163">
    <property type="entry name" value="RIO1"/>
    <property type="match status" value="1"/>
</dbReference>
<reference evidence="16" key="3">
    <citation type="submission" date="2015-06" db="UniProtKB">
        <authorList>
            <consortium name="EnsemblMetazoa"/>
        </authorList>
    </citation>
    <scope>IDENTIFICATION</scope>
</reference>
<keyword evidence="6" id="KW-0479">Metal-binding</keyword>
<dbReference type="EMBL" id="AMQM01006989">
    <property type="status" value="NOT_ANNOTATED_CDS"/>
    <property type="molecule type" value="Genomic_DNA"/>
</dbReference>
<evidence type="ECO:0000256" key="7">
    <source>
        <dbReference type="ARBA" id="ARBA00022741"/>
    </source>
</evidence>
<dbReference type="PROSITE" id="PS01245">
    <property type="entry name" value="RIO1"/>
    <property type="match status" value="1"/>
</dbReference>
<dbReference type="RefSeq" id="XP_009026721.1">
    <property type="nucleotide sequence ID" value="XM_009028473.1"/>
</dbReference>
<keyword evidence="5" id="KW-0808">Transferase</keyword>
<keyword evidence="17" id="KW-1185">Reference proteome</keyword>
<evidence type="ECO:0000256" key="8">
    <source>
        <dbReference type="ARBA" id="ARBA00022777"/>
    </source>
</evidence>
<keyword evidence="4" id="KW-0723">Serine/threonine-protein kinase</keyword>
<comment type="cofactor">
    <cofactor evidence="1">
        <name>Mg(2+)</name>
        <dbReference type="ChEBI" id="CHEBI:18420"/>
    </cofactor>
</comment>
<dbReference type="GO" id="GO:0004674">
    <property type="term" value="F:protein serine/threonine kinase activity"/>
    <property type="evidence" value="ECO:0007669"/>
    <property type="project" value="UniProtKB-KW"/>
</dbReference>
<accession>T1G6M1</accession>
<reference evidence="15 17" key="2">
    <citation type="journal article" date="2013" name="Nature">
        <title>Insights into bilaterian evolution from three spiralian genomes.</title>
        <authorList>
            <person name="Simakov O."/>
            <person name="Marletaz F."/>
            <person name="Cho S.J."/>
            <person name="Edsinger-Gonzales E."/>
            <person name="Havlak P."/>
            <person name="Hellsten U."/>
            <person name="Kuo D.H."/>
            <person name="Larsson T."/>
            <person name="Lv J."/>
            <person name="Arendt D."/>
            <person name="Savage R."/>
            <person name="Osoegawa K."/>
            <person name="de Jong P."/>
            <person name="Grimwood J."/>
            <person name="Chapman J.A."/>
            <person name="Shapiro H."/>
            <person name="Aerts A."/>
            <person name="Otillar R.P."/>
            <person name="Terry A.Y."/>
            <person name="Boore J.L."/>
            <person name="Grigoriev I.V."/>
            <person name="Lindberg D.R."/>
            <person name="Seaver E.C."/>
            <person name="Weisblat D.A."/>
            <person name="Putnam N.H."/>
            <person name="Rokhsar D.S."/>
        </authorList>
    </citation>
    <scope>NUCLEOTIDE SEQUENCE</scope>
</reference>
<sequence>FRLTRQGFNFLALRELTNSKVIKSLGSVIGVGKESEVYSVEGEEDSLLCIKFHILGEQSFRQVKKKRDFHKRNDFLSRFELSRKSAEKEFLYLEKLYKKGFPVPQPIKNNRHAVVMEYIHGEPLYVRRKELRNPGKLYRECMDLIVQFAHLGLIHGDFNEFNLLLDEDGDGDLFYYDDWKLYVFDLPQVVSVRHENAEEYFDRDVDCIRIFFKKRFHYECDDYPQFKDVLGKRSPDPDHVNEDDDDVEDDHDDDAATIPLDDLRLENDDENDDCLDVES</sequence>
<organism evidence="16 17">
    <name type="scientific">Helobdella robusta</name>
    <name type="common">Californian leech</name>
    <dbReference type="NCBI Taxonomy" id="6412"/>
    <lineage>
        <taxon>Eukaryota</taxon>
        <taxon>Metazoa</taxon>
        <taxon>Spiralia</taxon>
        <taxon>Lophotrochozoa</taxon>
        <taxon>Annelida</taxon>
        <taxon>Clitellata</taxon>
        <taxon>Hirudinea</taxon>
        <taxon>Rhynchobdellida</taxon>
        <taxon>Glossiphoniidae</taxon>
        <taxon>Helobdella</taxon>
    </lineage>
</organism>
<dbReference type="CTD" id="20216718"/>
<dbReference type="SMART" id="SM00090">
    <property type="entry name" value="RIO"/>
    <property type="match status" value="1"/>
</dbReference>
<dbReference type="EMBL" id="KB097542">
    <property type="protein sequence ID" value="ESN95175.1"/>
    <property type="molecule type" value="Genomic_DNA"/>
</dbReference>
<name>T1G6M1_HELRO</name>
<dbReference type="InterPro" id="IPR011009">
    <property type="entry name" value="Kinase-like_dom_sf"/>
</dbReference>
<feature type="domain" description="RIO kinase" evidence="14">
    <location>
        <begin position="1"/>
        <end position="231"/>
    </location>
</feature>
<dbReference type="EC" id="2.7.11.1" evidence="3"/>
<evidence type="ECO:0000256" key="9">
    <source>
        <dbReference type="ARBA" id="ARBA00022840"/>
    </source>
</evidence>
<dbReference type="FunFam" id="3.30.200.20:FF:000052">
    <property type="entry name" value="Serine/threonine-protein kinase RIO2"/>
    <property type="match status" value="1"/>
</dbReference>
<dbReference type="InterPro" id="IPR000687">
    <property type="entry name" value="RIO_kinase"/>
</dbReference>
<dbReference type="GeneID" id="20216718"/>
<gene>
    <name evidence="16" type="primary">20216718</name>
    <name evidence="15" type="ORF">HELRODRAFT_87132</name>
</gene>
<dbReference type="PANTHER" id="PTHR45852">
    <property type="entry name" value="SER/THR-PROTEIN KINASE RIO2"/>
    <property type="match status" value="1"/>
</dbReference>
<dbReference type="Proteomes" id="UP000015101">
    <property type="component" value="Unassembled WGS sequence"/>
</dbReference>
<keyword evidence="7" id="KW-0547">Nucleotide-binding</keyword>
<keyword evidence="9" id="KW-0067">ATP-binding</keyword>
<evidence type="ECO:0000256" key="13">
    <source>
        <dbReference type="SAM" id="MobiDB-lite"/>
    </source>
</evidence>
<dbReference type="InterPro" id="IPR018935">
    <property type="entry name" value="RIO_kinase_CS"/>
</dbReference>
<evidence type="ECO:0000256" key="10">
    <source>
        <dbReference type="ARBA" id="ARBA00022842"/>
    </source>
</evidence>
<evidence type="ECO:0000256" key="2">
    <source>
        <dbReference type="ARBA" id="ARBA00009196"/>
    </source>
</evidence>
<evidence type="ECO:0000256" key="3">
    <source>
        <dbReference type="ARBA" id="ARBA00012513"/>
    </source>
</evidence>
<dbReference type="OMA" id="YMAIRIR"/>
<evidence type="ECO:0000256" key="12">
    <source>
        <dbReference type="ARBA" id="ARBA00048679"/>
    </source>
</evidence>
<feature type="compositionally biased region" description="Basic and acidic residues" evidence="13">
    <location>
        <begin position="229"/>
        <end position="240"/>
    </location>
</feature>
<evidence type="ECO:0000259" key="14">
    <source>
        <dbReference type="SMART" id="SM00090"/>
    </source>
</evidence>
<dbReference type="STRING" id="6412.T1G6M1"/>
<dbReference type="eggNOG" id="KOG2268">
    <property type="taxonomic scope" value="Eukaryota"/>
</dbReference>
<evidence type="ECO:0000313" key="16">
    <source>
        <dbReference type="EnsemblMetazoa" id="HelroP87132"/>
    </source>
</evidence>
<comment type="catalytic activity">
    <reaction evidence="11">
        <text>L-threonyl-[protein] + ATP = O-phospho-L-threonyl-[protein] + ADP + H(+)</text>
        <dbReference type="Rhea" id="RHEA:46608"/>
        <dbReference type="Rhea" id="RHEA-COMP:11060"/>
        <dbReference type="Rhea" id="RHEA-COMP:11605"/>
        <dbReference type="ChEBI" id="CHEBI:15378"/>
        <dbReference type="ChEBI" id="CHEBI:30013"/>
        <dbReference type="ChEBI" id="CHEBI:30616"/>
        <dbReference type="ChEBI" id="CHEBI:61977"/>
        <dbReference type="ChEBI" id="CHEBI:456216"/>
        <dbReference type="EC" id="2.7.11.1"/>
    </reaction>
</comment>
<dbReference type="InterPro" id="IPR030484">
    <property type="entry name" value="Rio2"/>
</dbReference>
<evidence type="ECO:0000256" key="11">
    <source>
        <dbReference type="ARBA" id="ARBA00047899"/>
    </source>
</evidence>
<proteinExistence type="inferred from homology"/>
<dbReference type="CDD" id="cd05144">
    <property type="entry name" value="RIO2_C"/>
    <property type="match status" value="1"/>
</dbReference>
<feature type="region of interest" description="Disordered" evidence="13">
    <location>
        <begin position="229"/>
        <end position="279"/>
    </location>
</feature>
<dbReference type="PANTHER" id="PTHR45852:SF1">
    <property type="entry name" value="SERINE_THREONINE-PROTEIN KINASE RIO2"/>
    <property type="match status" value="1"/>
</dbReference>